<feature type="compositionally biased region" description="Polar residues" evidence="1">
    <location>
        <begin position="19"/>
        <end position="48"/>
    </location>
</feature>
<dbReference type="Gramene" id="Psat07G0256000-T1">
    <property type="protein sequence ID" value="KAI5386031.1"/>
    <property type="gene ID" value="KIW84_072560"/>
</dbReference>
<name>A0A9D4ZVA8_PEA</name>
<dbReference type="Proteomes" id="UP001058974">
    <property type="component" value="Chromosome 7"/>
</dbReference>
<reference evidence="2 3" key="1">
    <citation type="journal article" date="2022" name="Nat. Genet.">
        <title>Improved pea reference genome and pan-genome highlight genomic features and evolutionary characteristics.</title>
        <authorList>
            <person name="Yang T."/>
            <person name="Liu R."/>
            <person name="Luo Y."/>
            <person name="Hu S."/>
            <person name="Wang D."/>
            <person name="Wang C."/>
            <person name="Pandey M.K."/>
            <person name="Ge S."/>
            <person name="Xu Q."/>
            <person name="Li N."/>
            <person name="Li G."/>
            <person name="Huang Y."/>
            <person name="Saxena R.K."/>
            <person name="Ji Y."/>
            <person name="Li M."/>
            <person name="Yan X."/>
            <person name="He Y."/>
            <person name="Liu Y."/>
            <person name="Wang X."/>
            <person name="Xiang C."/>
            <person name="Varshney R.K."/>
            <person name="Ding H."/>
            <person name="Gao S."/>
            <person name="Zong X."/>
        </authorList>
    </citation>
    <scope>NUCLEOTIDE SEQUENCE [LARGE SCALE GENOMIC DNA]</scope>
    <source>
        <strain evidence="2 3">cv. Zhongwan 6</strain>
    </source>
</reference>
<evidence type="ECO:0000256" key="1">
    <source>
        <dbReference type="SAM" id="MobiDB-lite"/>
    </source>
</evidence>
<dbReference type="AlphaFoldDB" id="A0A9D4ZVA8"/>
<dbReference type="EMBL" id="JAMSHJ010000007">
    <property type="protein sequence ID" value="KAI5386031.1"/>
    <property type="molecule type" value="Genomic_DNA"/>
</dbReference>
<feature type="region of interest" description="Disordered" evidence="1">
    <location>
        <begin position="1"/>
        <end position="66"/>
    </location>
</feature>
<gene>
    <name evidence="2" type="ORF">KIW84_072560</name>
</gene>
<accession>A0A9D4ZVA8</accession>
<protein>
    <submittedName>
        <fullName evidence="2">Uncharacterized protein</fullName>
    </submittedName>
</protein>
<evidence type="ECO:0000313" key="3">
    <source>
        <dbReference type="Proteomes" id="UP001058974"/>
    </source>
</evidence>
<proteinExistence type="predicted"/>
<organism evidence="2 3">
    <name type="scientific">Pisum sativum</name>
    <name type="common">Garden pea</name>
    <name type="synonym">Lathyrus oleraceus</name>
    <dbReference type="NCBI Taxonomy" id="3888"/>
    <lineage>
        <taxon>Eukaryota</taxon>
        <taxon>Viridiplantae</taxon>
        <taxon>Streptophyta</taxon>
        <taxon>Embryophyta</taxon>
        <taxon>Tracheophyta</taxon>
        <taxon>Spermatophyta</taxon>
        <taxon>Magnoliopsida</taxon>
        <taxon>eudicotyledons</taxon>
        <taxon>Gunneridae</taxon>
        <taxon>Pentapetalae</taxon>
        <taxon>rosids</taxon>
        <taxon>fabids</taxon>
        <taxon>Fabales</taxon>
        <taxon>Fabaceae</taxon>
        <taxon>Papilionoideae</taxon>
        <taxon>50 kb inversion clade</taxon>
        <taxon>NPAAA clade</taxon>
        <taxon>Hologalegina</taxon>
        <taxon>IRL clade</taxon>
        <taxon>Fabeae</taxon>
        <taxon>Lathyrus</taxon>
    </lineage>
</organism>
<keyword evidence="3" id="KW-1185">Reference proteome</keyword>
<feature type="compositionally biased region" description="Acidic residues" evidence="1">
    <location>
        <begin position="1"/>
        <end position="15"/>
    </location>
</feature>
<sequence>MNWYWEEEENEEGSEDQGPAQNDEQNSGDINQDASSSRNETGSPGNETNDVEQDFLERAARNRRKPVWMADYEEGTNLSEEEESLMVMMMAENGSDPYLFEEAFKRRKWREEMHMEMKEIEKNKTWELTDAPK</sequence>
<comment type="caution">
    <text evidence="2">The sequence shown here is derived from an EMBL/GenBank/DDBJ whole genome shotgun (WGS) entry which is preliminary data.</text>
</comment>
<evidence type="ECO:0000313" key="2">
    <source>
        <dbReference type="EMBL" id="KAI5386031.1"/>
    </source>
</evidence>